<protein>
    <submittedName>
        <fullName evidence="1">Uncharacterized protein</fullName>
    </submittedName>
</protein>
<dbReference type="Proteomes" id="UP000283530">
    <property type="component" value="Unassembled WGS sequence"/>
</dbReference>
<gene>
    <name evidence="1" type="ORF">CKAN_02090300</name>
</gene>
<dbReference type="EMBL" id="QPKB01000009">
    <property type="protein sequence ID" value="RWR91734.1"/>
    <property type="molecule type" value="Genomic_DNA"/>
</dbReference>
<proteinExistence type="predicted"/>
<evidence type="ECO:0000313" key="2">
    <source>
        <dbReference type="Proteomes" id="UP000283530"/>
    </source>
</evidence>
<dbReference type="AlphaFoldDB" id="A0A3S3MXB7"/>
<accession>A0A3S3MXB7</accession>
<sequence>MSEWPRGIDYAVTHNEVPPTARDLPSLIKQLSLLNIYDGKKQKIKHLKRTTKVIEVHKVREEF</sequence>
<evidence type="ECO:0000313" key="1">
    <source>
        <dbReference type="EMBL" id="RWR91734.1"/>
    </source>
</evidence>
<name>A0A3S3MXB7_9MAGN</name>
<comment type="caution">
    <text evidence="1">The sequence shown here is derived from an EMBL/GenBank/DDBJ whole genome shotgun (WGS) entry which is preliminary data.</text>
</comment>
<organism evidence="1 2">
    <name type="scientific">Cinnamomum micranthum f. kanehirae</name>
    <dbReference type="NCBI Taxonomy" id="337451"/>
    <lineage>
        <taxon>Eukaryota</taxon>
        <taxon>Viridiplantae</taxon>
        <taxon>Streptophyta</taxon>
        <taxon>Embryophyta</taxon>
        <taxon>Tracheophyta</taxon>
        <taxon>Spermatophyta</taxon>
        <taxon>Magnoliopsida</taxon>
        <taxon>Magnoliidae</taxon>
        <taxon>Laurales</taxon>
        <taxon>Lauraceae</taxon>
        <taxon>Cinnamomum</taxon>
    </lineage>
</organism>
<reference evidence="1 2" key="1">
    <citation type="journal article" date="2019" name="Nat. Plants">
        <title>Stout camphor tree genome fills gaps in understanding of flowering plant genome evolution.</title>
        <authorList>
            <person name="Chaw S.M."/>
            <person name="Liu Y.C."/>
            <person name="Wu Y.W."/>
            <person name="Wang H.Y."/>
            <person name="Lin C.I."/>
            <person name="Wu C.S."/>
            <person name="Ke H.M."/>
            <person name="Chang L.Y."/>
            <person name="Hsu C.Y."/>
            <person name="Yang H.T."/>
            <person name="Sudianto E."/>
            <person name="Hsu M.H."/>
            <person name="Wu K.P."/>
            <person name="Wang L.N."/>
            <person name="Leebens-Mack J.H."/>
            <person name="Tsai I.J."/>
        </authorList>
    </citation>
    <scope>NUCLEOTIDE SEQUENCE [LARGE SCALE GENOMIC DNA]</scope>
    <source>
        <strain evidence="2">cv. Chaw 1501</strain>
        <tissue evidence="1">Young leaves</tissue>
    </source>
</reference>
<keyword evidence="2" id="KW-1185">Reference proteome</keyword>